<keyword evidence="2" id="KW-0762">Sugar transport</keyword>
<dbReference type="PANTHER" id="PTHR34382:SF7">
    <property type="entry name" value="PTS SYSTEM N,N'-DIACETYLCHITOBIOSE-SPECIFIC EIIA COMPONENT"/>
    <property type="match status" value="1"/>
</dbReference>
<dbReference type="PROSITE" id="PS51095">
    <property type="entry name" value="PTS_EIIA_TYPE_3"/>
    <property type="match status" value="1"/>
</dbReference>
<feature type="modified residue" description="Phosphohistidine; by HPr" evidence="5">
    <location>
        <position position="76"/>
    </location>
</feature>
<evidence type="ECO:0000313" key="6">
    <source>
        <dbReference type="EMBL" id="MDQ0359412.1"/>
    </source>
</evidence>
<keyword evidence="1" id="KW-0813">Transport</keyword>
<organism evidence="6 7">
    <name type="scientific">Breznakia pachnodae</name>
    <dbReference type="NCBI Taxonomy" id="265178"/>
    <lineage>
        <taxon>Bacteria</taxon>
        <taxon>Bacillati</taxon>
        <taxon>Bacillota</taxon>
        <taxon>Erysipelotrichia</taxon>
        <taxon>Erysipelotrichales</taxon>
        <taxon>Erysipelotrichaceae</taxon>
        <taxon>Breznakia</taxon>
    </lineage>
</organism>
<keyword evidence="3" id="KW-0808">Transferase</keyword>
<dbReference type="EMBL" id="JAUSUR010000001">
    <property type="protein sequence ID" value="MDQ0359412.1"/>
    <property type="molecule type" value="Genomic_DNA"/>
</dbReference>
<accession>A0ABU0DXN9</accession>
<dbReference type="SUPFAM" id="SSF46973">
    <property type="entry name" value="Enzyme IIa from lactose specific PTS, IIa-lac"/>
    <property type="match status" value="1"/>
</dbReference>
<dbReference type="PIRSF" id="PIRSF000699">
    <property type="entry name" value="PTS_IILac_III"/>
    <property type="match status" value="1"/>
</dbReference>
<reference evidence="6 7" key="1">
    <citation type="submission" date="2023-07" db="EMBL/GenBank/DDBJ databases">
        <title>Genomic Encyclopedia of Type Strains, Phase IV (KMG-IV): sequencing the most valuable type-strain genomes for metagenomic binning, comparative biology and taxonomic classification.</title>
        <authorList>
            <person name="Goeker M."/>
        </authorList>
    </citation>
    <scope>NUCLEOTIDE SEQUENCE [LARGE SCALE GENOMIC DNA]</scope>
    <source>
        <strain evidence="6 7">DSM 16784</strain>
    </source>
</reference>
<name>A0ABU0DXN9_9FIRM</name>
<evidence type="ECO:0000256" key="4">
    <source>
        <dbReference type="ARBA" id="ARBA00022683"/>
    </source>
</evidence>
<dbReference type="PANTHER" id="PTHR34382">
    <property type="entry name" value="PTS SYSTEM N,N'-DIACETYLCHITOBIOSE-SPECIFIC EIIA COMPONENT"/>
    <property type="match status" value="1"/>
</dbReference>
<gene>
    <name evidence="6" type="ORF">J2S15_000143</name>
</gene>
<evidence type="ECO:0000256" key="2">
    <source>
        <dbReference type="ARBA" id="ARBA00022597"/>
    </source>
</evidence>
<dbReference type="InterPro" id="IPR003188">
    <property type="entry name" value="PTS_IIA_lac/cel"/>
</dbReference>
<protein>
    <submittedName>
        <fullName evidence="6">PTS system cellobiose-specific IIA component</fullName>
    </submittedName>
</protein>
<evidence type="ECO:0000256" key="5">
    <source>
        <dbReference type="PROSITE-ProRule" id="PRU00418"/>
    </source>
</evidence>
<dbReference type="RefSeq" id="WP_307404501.1">
    <property type="nucleotide sequence ID" value="NZ_JAUSUR010000001.1"/>
</dbReference>
<dbReference type="InterPro" id="IPR036542">
    <property type="entry name" value="PTS_IIA_lac/cel_sf"/>
</dbReference>
<dbReference type="Proteomes" id="UP001230220">
    <property type="component" value="Unassembled WGS sequence"/>
</dbReference>
<evidence type="ECO:0000256" key="3">
    <source>
        <dbReference type="ARBA" id="ARBA00022679"/>
    </source>
</evidence>
<keyword evidence="4" id="KW-0598">Phosphotransferase system</keyword>
<dbReference type="Gene3D" id="1.20.58.80">
    <property type="entry name" value="Phosphotransferase system, lactose/cellobiose-type IIA subunit"/>
    <property type="match status" value="1"/>
</dbReference>
<sequence length="103" mass="11463">MKGLELVSFKIIASVGTARSLYIEAVQLAKAGDMEGAKRMMEEGDRNFVEGHRAHVELIQQEADDKPTEINLLLVHAEDQLMSADAFKIIASEFIDLYKKIGN</sequence>
<comment type="caution">
    <text evidence="6">The sequence shown here is derived from an EMBL/GenBank/DDBJ whole genome shotgun (WGS) entry which is preliminary data.</text>
</comment>
<keyword evidence="7" id="KW-1185">Reference proteome</keyword>
<dbReference type="Pfam" id="PF02255">
    <property type="entry name" value="PTS_IIA"/>
    <property type="match status" value="1"/>
</dbReference>
<dbReference type="CDD" id="cd00215">
    <property type="entry name" value="PTS_IIA_lac"/>
    <property type="match status" value="1"/>
</dbReference>
<evidence type="ECO:0000256" key="1">
    <source>
        <dbReference type="ARBA" id="ARBA00022448"/>
    </source>
</evidence>
<evidence type="ECO:0000313" key="7">
    <source>
        <dbReference type="Proteomes" id="UP001230220"/>
    </source>
</evidence>
<proteinExistence type="predicted"/>